<organism evidence="1 2">
    <name type="scientific">Pseudomonas putida</name>
    <name type="common">Arthrobacter siderocapsulatus</name>
    <dbReference type="NCBI Taxonomy" id="303"/>
    <lineage>
        <taxon>Bacteria</taxon>
        <taxon>Pseudomonadati</taxon>
        <taxon>Pseudomonadota</taxon>
        <taxon>Gammaproteobacteria</taxon>
        <taxon>Pseudomonadales</taxon>
        <taxon>Pseudomonadaceae</taxon>
        <taxon>Pseudomonas</taxon>
    </lineage>
</organism>
<dbReference type="AlphaFoldDB" id="A0A1L7NMM2"/>
<geneLocation type="plasmid" evidence="2">
    <name>pkf715a dna</name>
</geneLocation>
<gene>
    <name evidence="1" type="ORF">KF715C_pA2160</name>
</gene>
<name>A0A1L7NMM2_PSEPU</name>
<dbReference type="Proteomes" id="UP000218731">
    <property type="component" value="Plasmid pKF715A"/>
</dbReference>
<reference evidence="1 2" key="1">
    <citation type="submission" date="2015-11" db="EMBL/GenBank/DDBJ databases">
        <title>Complete genome sequencing of a biphenyl-degrading bacterium, Pseudomonas putida KF715 (=NBRC110667).</title>
        <authorList>
            <person name="Suenaga H."/>
            <person name="Fujihara N."/>
            <person name="Watanabe T."/>
            <person name="Hirose J."/>
            <person name="Kimura N."/>
            <person name="Yamazoe A."/>
            <person name="Hosoyama A."/>
            <person name="Shimodaira J."/>
            <person name="Furukawa K."/>
        </authorList>
    </citation>
    <scope>NUCLEOTIDE SEQUENCE [LARGE SCALE GENOMIC DNA]</scope>
    <source>
        <strain evidence="1 2">KF715</strain>
        <plasmid evidence="2">Plasmid pkf715a dna</plasmid>
    </source>
</reference>
<keyword evidence="1" id="KW-0614">Plasmid</keyword>
<dbReference type="EMBL" id="AP015030">
    <property type="protein sequence ID" value="BAW26721.1"/>
    <property type="molecule type" value="Genomic_DNA"/>
</dbReference>
<evidence type="ECO:0000313" key="1">
    <source>
        <dbReference type="EMBL" id="BAW26721.1"/>
    </source>
</evidence>
<sequence>MSTMPQETGNLFLLNNNGNYFEINTKEVSVDKERLYLCRFFDTGKALLEAVSSADGCSVEELEGTTFYITMRNGKPTLIDDRGFPSEIDGSVESFITLFEL</sequence>
<protein>
    <submittedName>
        <fullName evidence="1">Uncharacterized protein</fullName>
    </submittedName>
</protein>
<proteinExistence type="predicted"/>
<evidence type="ECO:0000313" key="2">
    <source>
        <dbReference type="Proteomes" id="UP000218731"/>
    </source>
</evidence>
<accession>A0A1L7NMM2</accession>